<dbReference type="InterPro" id="IPR041881">
    <property type="entry name" value="PqqD_sf"/>
</dbReference>
<organism evidence="1 2">
    <name type="scientific">Lebetimonas natsushimae</name>
    <dbReference type="NCBI Taxonomy" id="1936991"/>
    <lineage>
        <taxon>Bacteria</taxon>
        <taxon>Pseudomonadati</taxon>
        <taxon>Campylobacterota</taxon>
        <taxon>Epsilonproteobacteria</taxon>
        <taxon>Nautiliales</taxon>
        <taxon>Nautiliaceae</taxon>
        <taxon>Lebetimonas</taxon>
    </lineage>
</organism>
<evidence type="ECO:0000313" key="1">
    <source>
        <dbReference type="EMBL" id="GAX88063.1"/>
    </source>
</evidence>
<sequence length="82" mass="9386">MLINEMIVDENDMGFVPSLGITFQLNDTAKKIIELIKEGKSKDEIVEIISSESGKDWREVYIDVNDFFQKLRVYGLIDESGN</sequence>
<dbReference type="OrthoDB" id="5373226at2"/>
<dbReference type="Pfam" id="PF05402">
    <property type="entry name" value="PqqD"/>
    <property type="match status" value="1"/>
</dbReference>
<proteinExistence type="predicted"/>
<reference evidence="1 2" key="1">
    <citation type="journal article" date="2017" name="Syst. Appl. Microbiol.">
        <title>Lebetimonas natsushimae sp. nov., a novel strictly anaerobic, moderately thermophilic chemoautotroph isolated from a deep-sea hydrothermal vent polychaete nest in the Mid-Okinawa Trough.</title>
        <authorList>
            <person name="Nagata R."/>
            <person name="Takaki Y."/>
            <person name="Tame A."/>
            <person name="Nunoura T."/>
            <person name="Muto H."/>
            <person name="Mino S."/>
            <person name="Sawayama S."/>
            <person name="Takai K."/>
            <person name="Nakagawa S."/>
        </authorList>
    </citation>
    <scope>NUCLEOTIDE SEQUENCE [LARGE SCALE GENOMIC DNA]</scope>
    <source>
        <strain evidence="1 2">HS1857</strain>
    </source>
</reference>
<comment type="caution">
    <text evidence="1">The sequence shown here is derived from an EMBL/GenBank/DDBJ whole genome shotgun (WGS) entry which is preliminary data.</text>
</comment>
<evidence type="ECO:0000313" key="2">
    <source>
        <dbReference type="Proteomes" id="UP000217944"/>
    </source>
</evidence>
<dbReference type="EMBL" id="BDME01000002">
    <property type="protein sequence ID" value="GAX88063.1"/>
    <property type="molecule type" value="Genomic_DNA"/>
</dbReference>
<name>A0A292YGC0_9BACT</name>
<dbReference type="Proteomes" id="UP000217944">
    <property type="component" value="Unassembled WGS sequence"/>
</dbReference>
<gene>
    <name evidence="1" type="ORF">LNAT_P1361</name>
</gene>
<protein>
    <recommendedName>
        <fullName evidence="3">Coenzyme PQQ synthesis protein D (PqqD)</fullName>
    </recommendedName>
</protein>
<dbReference type="RefSeq" id="WP_096259744.1">
    <property type="nucleotide sequence ID" value="NZ_BDME01000002.1"/>
</dbReference>
<accession>A0A292YGC0</accession>
<dbReference type="InterPro" id="IPR008792">
    <property type="entry name" value="PQQD"/>
</dbReference>
<evidence type="ECO:0008006" key="3">
    <source>
        <dbReference type="Google" id="ProtNLM"/>
    </source>
</evidence>
<dbReference type="AlphaFoldDB" id="A0A292YGC0"/>
<dbReference type="Gene3D" id="1.10.10.1150">
    <property type="entry name" value="Coenzyme PQQ synthesis protein D (PqqD)"/>
    <property type="match status" value="1"/>
</dbReference>
<keyword evidence="2" id="KW-1185">Reference proteome</keyword>